<keyword evidence="4 6" id="KW-1133">Transmembrane helix</keyword>
<dbReference type="Gene3D" id="1.20.1440.20">
    <property type="entry name" value="LemA-like domain"/>
    <property type="match status" value="1"/>
</dbReference>
<keyword evidence="3 6" id="KW-0812">Transmembrane</keyword>
<sequence>MNTIQIIIVAVALVSLWAIVLYNRFISLRNRVKEAFADIEVQLKRRYDLIPNLVETVKGYASHEKGVFEKVTEARTRAMGAQGVHEKAEAENMLSQTLKSLFAVSENYPDLKASTNFLELQRELRDAEDKIQAARRFYNTVVMALNTGIESFPGNIVARIFSFKFQEFFEIEEAGQRETPQVKF</sequence>
<evidence type="ECO:0000256" key="1">
    <source>
        <dbReference type="ARBA" id="ARBA00004167"/>
    </source>
</evidence>
<evidence type="ECO:0000256" key="2">
    <source>
        <dbReference type="ARBA" id="ARBA00008854"/>
    </source>
</evidence>
<dbReference type="SUPFAM" id="SSF140478">
    <property type="entry name" value="LemA-like"/>
    <property type="match status" value="1"/>
</dbReference>
<evidence type="ECO:0000256" key="3">
    <source>
        <dbReference type="ARBA" id="ARBA00022692"/>
    </source>
</evidence>
<comment type="similarity">
    <text evidence="2">Belongs to the LemA family.</text>
</comment>
<comment type="subcellular location">
    <subcellularLocation>
        <location evidence="1">Membrane</location>
        <topology evidence="1">Single-pass membrane protein</topology>
    </subcellularLocation>
</comment>
<accession>A0A1G2R279</accession>
<feature type="transmembrane region" description="Helical" evidence="6">
    <location>
        <begin position="6"/>
        <end position="23"/>
    </location>
</feature>
<gene>
    <name evidence="7" type="ORF">A3C82_02730</name>
</gene>
<dbReference type="AlphaFoldDB" id="A0A1G2R279"/>
<evidence type="ECO:0000313" key="7">
    <source>
        <dbReference type="EMBL" id="OHA66975.1"/>
    </source>
</evidence>
<name>A0A1G2R279_9BACT</name>
<dbReference type="STRING" id="1802451.A3C82_02730"/>
<dbReference type="InterPro" id="IPR007156">
    <property type="entry name" value="MamQ_LemA"/>
</dbReference>
<evidence type="ECO:0000313" key="8">
    <source>
        <dbReference type="Proteomes" id="UP000176901"/>
    </source>
</evidence>
<comment type="caution">
    <text evidence="7">The sequence shown here is derived from an EMBL/GenBank/DDBJ whole genome shotgun (WGS) entry which is preliminary data.</text>
</comment>
<dbReference type="Pfam" id="PF04011">
    <property type="entry name" value="LemA"/>
    <property type="match status" value="1"/>
</dbReference>
<dbReference type="GO" id="GO:0016020">
    <property type="term" value="C:membrane"/>
    <property type="evidence" value="ECO:0007669"/>
    <property type="project" value="UniProtKB-SubCell"/>
</dbReference>
<evidence type="ECO:0008006" key="9">
    <source>
        <dbReference type="Google" id="ProtNLM"/>
    </source>
</evidence>
<proteinExistence type="inferred from homology"/>
<evidence type="ECO:0000256" key="5">
    <source>
        <dbReference type="ARBA" id="ARBA00023136"/>
    </source>
</evidence>
<protein>
    <recommendedName>
        <fullName evidence="9">LemA family protein</fullName>
    </recommendedName>
</protein>
<evidence type="ECO:0000256" key="6">
    <source>
        <dbReference type="SAM" id="Phobius"/>
    </source>
</evidence>
<dbReference type="PANTHER" id="PTHR34478:SF2">
    <property type="entry name" value="MEMBRANE PROTEIN"/>
    <property type="match status" value="1"/>
</dbReference>
<organism evidence="7 8">
    <name type="scientific">Candidatus Wildermuthbacteria bacterium RIFCSPHIGHO2_02_FULL_47_12</name>
    <dbReference type="NCBI Taxonomy" id="1802451"/>
    <lineage>
        <taxon>Bacteria</taxon>
        <taxon>Candidatus Wildermuthiibacteriota</taxon>
    </lineage>
</organism>
<reference evidence="7 8" key="1">
    <citation type="journal article" date="2016" name="Nat. Commun.">
        <title>Thousands of microbial genomes shed light on interconnected biogeochemical processes in an aquifer system.</title>
        <authorList>
            <person name="Anantharaman K."/>
            <person name="Brown C.T."/>
            <person name="Hug L.A."/>
            <person name="Sharon I."/>
            <person name="Castelle C.J."/>
            <person name="Probst A.J."/>
            <person name="Thomas B.C."/>
            <person name="Singh A."/>
            <person name="Wilkins M.J."/>
            <person name="Karaoz U."/>
            <person name="Brodie E.L."/>
            <person name="Williams K.H."/>
            <person name="Hubbard S.S."/>
            <person name="Banfield J.F."/>
        </authorList>
    </citation>
    <scope>NUCLEOTIDE SEQUENCE [LARGE SCALE GENOMIC DNA]</scope>
</reference>
<dbReference type="EMBL" id="MHTW01000020">
    <property type="protein sequence ID" value="OHA66975.1"/>
    <property type="molecule type" value="Genomic_DNA"/>
</dbReference>
<dbReference type="Proteomes" id="UP000176901">
    <property type="component" value="Unassembled WGS sequence"/>
</dbReference>
<dbReference type="InterPro" id="IPR023353">
    <property type="entry name" value="LemA-like_dom_sf"/>
</dbReference>
<evidence type="ECO:0000256" key="4">
    <source>
        <dbReference type="ARBA" id="ARBA00022989"/>
    </source>
</evidence>
<dbReference type="PANTHER" id="PTHR34478">
    <property type="entry name" value="PROTEIN LEMA"/>
    <property type="match status" value="1"/>
</dbReference>
<keyword evidence="5 6" id="KW-0472">Membrane</keyword>